<evidence type="ECO:0000256" key="10">
    <source>
        <dbReference type="ARBA" id="ARBA00025699"/>
    </source>
</evidence>
<dbReference type="SUPFAM" id="SSF88697">
    <property type="entry name" value="PUA domain-like"/>
    <property type="match status" value="1"/>
</dbReference>
<evidence type="ECO:0000256" key="2">
    <source>
        <dbReference type="ARBA" id="ARBA00005528"/>
    </source>
</evidence>
<comment type="similarity">
    <text evidence="2 12">Belongs to the RNA methyltransferase RsmE family.</text>
</comment>
<evidence type="ECO:0000256" key="4">
    <source>
        <dbReference type="ARBA" id="ARBA00013673"/>
    </source>
</evidence>
<dbReference type="InterPro" id="IPR029028">
    <property type="entry name" value="Alpha/beta_knot_MTases"/>
</dbReference>
<dbReference type="InterPro" id="IPR015947">
    <property type="entry name" value="PUA-like_sf"/>
</dbReference>
<comment type="subcellular location">
    <subcellularLocation>
        <location evidence="1 12">Cytoplasm</location>
    </subcellularLocation>
</comment>
<comment type="catalytic activity">
    <reaction evidence="11 12">
        <text>uridine(1498) in 16S rRNA + S-adenosyl-L-methionine = N(3)-methyluridine(1498) in 16S rRNA + S-adenosyl-L-homocysteine + H(+)</text>
        <dbReference type="Rhea" id="RHEA:42920"/>
        <dbReference type="Rhea" id="RHEA-COMP:10283"/>
        <dbReference type="Rhea" id="RHEA-COMP:10284"/>
        <dbReference type="ChEBI" id="CHEBI:15378"/>
        <dbReference type="ChEBI" id="CHEBI:57856"/>
        <dbReference type="ChEBI" id="CHEBI:59789"/>
        <dbReference type="ChEBI" id="CHEBI:65315"/>
        <dbReference type="ChEBI" id="CHEBI:74502"/>
        <dbReference type="EC" id="2.1.1.193"/>
    </reaction>
</comment>
<dbReference type="Gene3D" id="2.40.240.20">
    <property type="entry name" value="Hypothetical PUA domain-like, domain 1"/>
    <property type="match status" value="1"/>
</dbReference>
<name>A0A1T4YIZ9_9MICO</name>
<dbReference type="GO" id="GO:0070475">
    <property type="term" value="P:rRNA base methylation"/>
    <property type="evidence" value="ECO:0007669"/>
    <property type="project" value="TreeGrafter"/>
</dbReference>
<protein>
    <recommendedName>
        <fullName evidence="4 12">Ribosomal RNA small subunit methyltransferase E</fullName>
        <ecNumber evidence="3 12">2.1.1.193</ecNumber>
    </recommendedName>
</protein>
<evidence type="ECO:0000256" key="1">
    <source>
        <dbReference type="ARBA" id="ARBA00004496"/>
    </source>
</evidence>
<proteinExistence type="inferred from homology"/>
<evidence type="ECO:0000256" key="9">
    <source>
        <dbReference type="ARBA" id="ARBA00022691"/>
    </source>
</evidence>
<evidence type="ECO:0000256" key="8">
    <source>
        <dbReference type="ARBA" id="ARBA00022679"/>
    </source>
</evidence>
<dbReference type="NCBIfam" id="NF008693">
    <property type="entry name" value="PRK11713.2-3"/>
    <property type="match status" value="1"/>
</dbReference>
<evidence type="ECO:0000256" key="11">
    <source>
        <dbReference type="ARBA" id="ARBA00047944"/>
    </source>
</evidence>
<keyword evidence="5 12" id="KW-0963">Cytoplasm</keyword>
<comment type="function">
    <text evidence="10 12">Specifically methylates the N3 position of the uracil ring of uridine 1498 (m3U1498) in 16S rRNA. Acts on the fully assembled 30S ribosomal subunit.</text>
</comment>
<gene>
    <name evidence="14" type="ORF">SAMN06295879_3332</name>
</gene>
<evidence type="ECO:0000313" key="14">
    <source>
        <dbReference type="EMBL" id="SKB01762.1"/>
    </source>
</evidence>
<sequence length="246" mass="26032">MSSLFLRSDLAGVPHAVGDGVALAGPEARHAVIVNRLRVGEVISIGDGAGLVVRGPIVTVEPAALEIRVESSTVDAAPVPEVWLAQALAKGDRDELAVQAATELGASGVIPWAAERSVSKWTGAKITKGMERWGAIVREAAKQSIRSWVPSVEQHMNTKQLARLAEHATVLVLDPTAETRLSQVDLQADARILILVVGPEGGIAPHELELFESRGALRVRLGDEILRTSTAGPSALAVLNARLGRW</sequence>
<evidence type="ECO:0000256" key="12">
    <source>
        <dbReference type="PIRNR" id="PIRNR015601"/>
    </source>
</evidence>
<dbReference type="GO" id="GO:0005737">
    <property type="term" value="C:cytoplasm"/>
    <property type="evidence" value="ECO:0007669"/>
    <property type="project" value="UniProtKB-SubCell"/>
</dbReference>
<evidence type="ECO:0000256" key="7">
    <source>
        <dbReference type="ARBA" id="ARBA00022603"/>
    </source>
</evidence>
<keyword evidence="6 12" id="KW-0698">rRNA processing</keyword>
<organism evidence="14 15">
    <name type="scientific">Agreia bicolorata</name>
    <dbReference type="NCBI Taxonomy" id="110935"/>
    <lineage>
        <taxon>Bacteria</taxon>
        <taxon>Bacillati</taxon>
        <taxon>Actinomycetota</taxon>
        <taxon>Actinomycetes</taxon>
        <taxon>Micrococcales</taxon>
        <taxon>Microbacteriaceae</taxon>
        <taxon>Agreia</taxon>
    </lineage>
</organism>
<keyword evidence="9 12" id="KW-0949">S-adenosyl-L-methionine</keyword>
<evidence type="ECO:0000256" key="5">
    <source>
        <dbReference type="ARBA" id="ARBA00022490"/>
    </source>
</evidence>
<accession>A0A1T4YIZ9</accession>
<dbReference type="CDD" id="cd18084">
    <property type="entry name" value="RsmE-like"/>
    <property type="match status" value="1"/>
</dbReference>
<dbReference type="RefSeq" id="WP_078715307.1">
    <property type="nucleotide sequence ID" value="NZ_FUYG01000010.1"/>
</dbReference>
<dbReference type="PIRSF" id="PIRSF015601">
    <property type="entry name" value="MTase_slr0722"/>
    <property type="match status" value="1"/>
</dbReference>
<dbReference type="Proteomes" id="UP000189735">
    <property type="component" value="Unassembled WGS sequence"/>
</dbReference>
<dbReference type="EMBL" id="FUYG01000010">
    <property type="protein sequence ID" value="SKB01762.1"/>
    <property type="molecule type" value="Genomic_DNA"/>
</dbReference>
<keyword evidence="7 12" id="KW-0489">Methyltransferase</keyword>
<dbReference type="SUPFAM" id="SSF75217">
    <property type="entry name" value="alpha/beta knot"/>
    <property type="match status" value="1"/>
</dbReference>
<evidence type="ECO:0000256" key="3">
    <source>
        <dbReference type="ARBA" id="ARBA00012328"/>
    </source>
</evidence>
<evidence type="ECO:0000313" key="15">
    <source>
        <dbReference type="Proteomes" id="UP000189735"/>
    </source>
</evidence>
<dbReference type="GO" id="GO:0070042">
    <property type="term" value="F:rRNA (uridine-N3-)-methyltransferase activity"/>
    <property type="evidence" value="ECO:0007669"/>
    <property type="project" value="TreeGrafter"/>
</dbReference>
<dbReference type="InterPro" id="IPR029026">
    <property type="entry name" value="tRNA_m1G_MTases_N"/>
</dbReference>
<dbReference type="Gene3D" id="3.40.1280.10">
    <property type="match status" value="1"/>
</dbReference>
<dbReference type="EC" id="2.1.1.193" evidence="3 12"/>
<evidence type="ECO:0000259" key="13">
    <source>
        <dbReference type="Pfam" id="PF04452"/>
    </source>
</evidence>
<dbReference type="NCBIfam" id="TIGR00046">
    <property type="entry name" value="RsmE family RNA methyltransferase"/>
    <property type="match status" value="1"/>
</dbReference>
<feature type="domain" description="Ribosomal RNA small subunit methyltransferase E methyltransferase" evidence="13">
    <location>
        <begin position="79"/>
        <end position="239"/>
    </location>
</feature>
<evidence type="ECO:0000256" key="6">
    <source>
        <dbReference type="ARBA" id="ARBA00022552"/>
    </source>
</evidence>
<dbReference type="PANTHER" id="PTHR30027">
    <property type="entry name" value="RIBOSOMAL RNA SMALL SUBUNIT METHYLTRANSFERASE E"/>
    <property type="match status" value="1"/>
</dbReference>
<dbReference type="InterPro" id="IPR006700">
    <property type="entry name" value="RsmE"/>
</dbReference>
<dbReference type="Pfam" id="PF04452">
    <property type="entry name" value="Methyltrans_RNA"/>
    <property type="match status" value="1"/>
</dbReference>
<keyword evidence="8 12" id="KW-0808">Transferase</keyword>
<dbReference type="InterPro" id="IPR046886">
    <property type="entry name" value="RsmE_MTase_dom"/>
</dbReference>
<reference evidence="15" key="1">
    <citation type="submission" date="2017-02" db="EMBL/GenBank/DDBJ databases">
        <authorList>
            <person name="Varghese N."/>
            <person name="Submissions S."/>
        </authorList>
    </citation>
    <scope>NUCLEOTIDE SEQUENCE [LARGE SCALE GENOMIC DNA]</scope>
    <source>
        <strain evidence="15">VKM Ac-2052</strain>
    </source>
</reference>
<dbReference type="AlphaFoldDB" id="A0A1T4YIZ9"/>
<dbReference type="PANTHER" id="PTHR30027:SF3">
    <property type="entry name" value="16S RRNA (URACIL(1498)-N(3))-METHYLTRANSFERASE"/>
    <property type="match status" value="1"/>
</dbReference>